<dbReference type="STRING" id="170623.SAMN04244579_01675"/>
<evidence type="ECO:0000256" key="4">
    <source>
        <dbReference type="ARBA" id="ARBA00022452"/>
    </source>
</evidence>
<evidence type="ECO:0000259" key="13">
    <source>
        <dbReference type="Pfam" id="PF00593"/>
    </source>
</evidence>
<evidence type="ECO:0000256" key="8">
    <source>
        <dbReference type="ARBA" id="ARBA00023170"/>
    </source>
</evidence>
<keyword evidence="5 10" id="KW-0812">Transmembrane</keyword>
<dbReference type="Proteomes" id="UP000199005">
    <property type="component" value="Unassembled WGS sequence"/>
</dbReference>
<dbReference type="InterPro" id="IPR012910">
    <property type="entry name" value="Plug_dom"/>
</dbReference>
<dbReference type="PANTHER" id="PTHR32552:SF82">
    <property type="entry name" value="FCUA PROTEIN"/>
    <property type="match status" value="1"/>
</dbReference>
<dbReference type="PANTHER" id="PTHR32552">
    <property type="entry name" value="FERRICHROME IRON RECEPTOR-RELATED"/>
    <property type="match status" value="1"/>
</dbReference>
<dbReference type="CDD" id="cd01347">
    <property type="entry name" value="ligand_gated_channel"/>
    <property type="match status" value="1"/>
</dbReference>
<dbReference type="Pfam" id="PF07715">
    <property type="entry name" value="Plug"/>
    <property type="match status" value="1"/>
</dbReference>
<sequence>MSVVRPARPSWAPLLLAVAAGFVQADDSSPAPVRLDALEVVDHEETEVDVAAAQAERARKQTASFGPLGERRLLDTPYSMNVVPRDLIEDQQVKSVKDIIRYIPSVQGDGARPQTRGLQGSVVQNSRIDGLNVVSTTEYPAEQFDNIQVMNGLAGSLYGPANPAGTFNYVSKRPTGFTRNRVTLGAGTGLSWLKAADLSGPLDDGGRIRYRVNLLDDQEQTFVSDGKIRRQLGSLALDFQLGERSVIEVTGSRYNYLSRGLPGKFALASGVSLPHALDPTKKNLGQSYAGDDNETSTVDVHFKHDFDGNWKLDLGALRQIADRESTAVTNTLINGKGDYRTTVSTATASRFTINSYLAHLNGRVRTGFLSHDLTFGLSGFSWKNYNPVDGGTQTVGSGNLADPAEFAEPNYPDFTDRYRSAATTQSSLIFGDTLTFSPQWSLMVTGSWSRMTSASYSKTAGRTGDSVDKGWSSAGSLMYKPIDDMTLYLTYADSMQQGDTAPTGSANVGTVLSPFRSRQWEIGGKLALGGVRLSLAAFQIKRPFAYTQEDGVFAVAGEQRNRGVEFMVDGHLTTNLRMFGGVSWLDPKLLDTASAATEDQRIVGLPRITANLLTEYSLPQLPGFTVNLNARHVGRRPTDNTNDNWVGAYSTFDAGARYTTKMWARSTVYRLEVTNLTDRHYWTNIVPGGLNGYSGAGNASADLGRPRMFQASVQVDL</sequence>
<gene>
    <name evidence="15" type="ORF">SAMN04244579_01675</name>
</gene>
<accession>A0A1H6T0N7</accession>
<evidence type="ECO:0000256" key="11">
    <source>
        <dbReference type="RuleBase" id="RU003357"/>
    </source>
</evidence>
<dbReference type="Gene3D" id="2.170.130.10">
    <property type="entry name" value="TonB-dependent receptor, plug domain"/>
    <property type="match status" value="1"/>
</dbReference>
<evidence type="ECO:0000256" key="1">
    <source>
        <dbReference type="ARBA" id="ARBA00004571"/>
    </source>
</evidence>
<protein>
    <submittedName>
        <fullName evidence="15">Iron complex outermembrane recepter protein</fullName>
    </submittedName>
</protein>
<evidence type="ECO:0000259" key="14">
    <source>
        <dbReference type="Pfam" id="PF07715"/>
    </source>
</evidence>
<feature type="domain" description="TonB-dependent receptor plug" evidence="14">
    <location>
        <begin position="73"/>
        <end position="166"/>
    </location>
</feature>
<dbReference type="InterPro" id="IPR039426">
    <property type="entry name" value="TonB-dep_rcpt-like"/>
</dbReference>
<dbReference type="PROSITE" id="PS52016">
    <property type="entry name" value="TONB_DEPENDENT_REC_3"/>
    <property type="match status" value="1"/>
</dbReference>
<dbReference type="EMBL" id="FNYO01000016">
    <property type="protein sequence ID" value="SEI69810.1"/>
    <property type="molecule type" value="Genomic_DNA"/>
</dbReference>
<dbReference type="AlphaFoldDB" id="A0A1H6T0N7"/>
<dbReference type="GO" id="GO:0015891">
    <property type="term" value="P:siderophore transport"/>
    <property type="evidence" value="ECO:0007669"/>
    <property type="project" value="InterPro"/>
</dbReference>
<feature type="domain" description="TonB-dependent receptor-like beta-barrel" evidence="13">
    <location>
        <begin position="253"/>
        <end position="676"/>
    </location>
</feature>
<proteinExistence type="inferred from homology"/>
<organism evidence="15 16">
    <name type="scientific">Azotobacter beijerinckii</name>
    <dbReference type="NCBI Taxonomy" id="170623"/>
    <lineage>
        <taxon>Bacteria</taxon>
        <taxon>Pseudomonadati</taxon>
        <taxon>Pseudomonadota</taxon>
        <taxon>Gammaproteobacteria</taxon>
        <taxon>Pseudomonadales</taxon>
        <taxon>Pseudomonadaceae</taxon>
        <taxon>Azotobacter</taxon>
    </lineage>
</organism>
<keyword evidence="4 10" id="KW-1134">Transmembrane beta strand</keyword>
<dbReference type="InterPro" id="IPR036942">
    <property type="entry name" value="Beta-barrel_TonB_sf"/>
</dbReference>
<dbReference type="RefSeq" id="WP_090898646.1">
    <property type="nucleotide sequence ID" value="NZ_FNYO01000016.1"/>
</dbReference>
<evidence type="ECO:0000256" key="10">
    <source>
        <dbReference type="PROSITE-ProRule" id="PRU01360"/>
    </source>
</evidence>
<feature type="signal peptide" evidence="12">
    <location>
        <begin position="1"/>
        <end position="25"/>
    </location>
</feature>
<name>A0A1H6T0N7_9GAMM</name>
<dbReference type="SUPFAM" id="SSF56935">
    <property type="entry name" value="Porins"/>
    <property type="match status" value="1"/>
</dbReference>
<dbReference type="NCBIfam" id="TIGR01783">
    <property type="entry name" value="TonB-siderophor"/>
    <property type="match status" value="1"/>
</dbReference>
<dbReference type="GO" id="GO:0038023">
    <property type="term" value="F:signaling receptor activity"/>
    <property type="evidence" value="ECO:0007669"/>
    <property type="project" value="InterPro"/>
</dbReference>
<evidence type="ECO:0000256" key="9">
    <source>
        <dbReference type="ARBA" id="ARBA00023237"/>
    </source>
</evidence>
<dbReference type="GO" id="GO:0015344">
    <property type="term" value="F:siderophore uptake transmembrane transporter activity"/>
    <property type="evidence" value="ECO:0007669"/>
    <property type="project" value="TreeGrafter"/>
</dbReference>
<keyword evidence="8" id="KW-0675">Receptor</keyword>
<keyword evidence="6 11" id="KW-0798">TonB box</keyword>
<dbReference type="Pfam" id="PF00593">
    <property type="entry name" value="TonB_dep_Rec_b-barrel"/>
    <property type="match status" value="1"/>
</dbReference>
<keyword evidence="9 10" id="KW-0998">Cell outer membrane</keyword>
<evidence type="ECO:0000256" key="7">
    <source>
        <dbReference type="ARBA" id="ARBA00023136"/>
    </source>
</evidence>
<dbReference type="InterPro" id="IPR037066">
    <property type="entry name" value="Plug_dom_sf"/>
</dbReference>
<keyword evidence="7 10" id="KW-0472">Membrane</keyword>
<evidence type="ECO:0000256" key="3">
    <source>
        <dbReference type="ARBA" id="ARBA00022448"/>
    </source>
</evidence>
<evidence type="ECO:0000313" key="15">
    <source>
        <dbReference type="EMBL" id="SEI69810.1"/>
    </source>
</evidence>
<evidence type="ECO:0000256" key="12">
    <source>
        <dbReference type="SAM" id="SignalP"/>
    </source>
</evidence>
<comment type="subcellular location">
    <subcellularLocation>
        <location evidence="1 10">Cell outer membrane</location>
        <topology evidence="1 10">Multi-pass membrane protein</topology>
    </subcellularLocation>
</comment>
<evidence type="ECO:0000256" key="5">
    <source>
        <dbReference type="ARBA" id="ARBA00022692"/>
    </source>
</evidence>
<evidence type="ECO:0000256" key="6">
    <source>
        <dbReference type="ARBA" id="ARBA00023077"/>
    </source>
</evidence>
<keyword evidence="3 10" id="KW-0813">Transport</keyword>
<dbReference type="InterPro" id="IPR000531">
    <property type="entry name" value="Beta-barrel_TonB"/>
</dbReference>
<evidence type="ECO:0000256" key="2">
    <source>
        <dbReference type="ARBA" id="ARBA00009810"/>
    </source>
</evidence>
<feature type="chain" id="PRO_5011479774" evidence="12">
    <location>
        <begin position="26"/>
        <end position="717"/>
    </location>
</feature>
<dbReference type="InterPro" id="IPR010105">
    <property type="entry name" value="TonB_sidphr_rcpt"/>
</dbReference>
<keyword evidence="12" id="KW-0732">Signal</keyword>
<reference evidence="15 16" key="1">
    <citation type="submission" date="2016-10" db="EMBL/GenBank/DDBJ databases">
        <authorList>
            <person name="de Groot N.N."/>
        </authorList>
    </citation>
    <scope>NUCLEOTIDE SEQUENCE [LARGE SCALE GENOMIC DNA]</scope>
    <source>
        <strain evidence="15 16">DSM 1041</strain>
    </source>
</reference>
<evidence type="ECO:0000313" key="16">
    <source>
        <dbReference type="Proteomes" id="UP000199005"/>
    </source>
</evidence>
<dbReference type="GO" id="GO:0009279">
    <property type="term" value="C:cell outer membrane"/>
    <property type="evidence" value="ECO:0007669"/>
    <property type="project" value="UniProtKB-SubCell"/>
</dbReference>
<dbReference type="Gene3D" id="2.40.170.20">
    <property type="entry name" value="TonB-dependent receptor, beta-barrel domain"/>
    <property type="match status" value="1"/>
</dbReference>
<comment type="similarity">
    <text evidence="2 10 11">Belongs to the TonB-dependent receptor family.</text>
</comment>